<evidence type="ECO:0000313" key="2">
    <source>
        <dbReference type="EMBL" id="WTW64085.1"/>
    </source>
</evidence>
<dbReference type="AlphaFoldDB" id="A0AAU2V9R4"/>
<accession>A0AAU2V9R4</accession>
<proteinExistence type="predicted"/>
<feature type="compositionally biased region" description="Polar residues" evidence="1">
    <location>
        <begin position="28"/>
        <end position="48"/>
    </location>
</feature>
<sequence length="54" mass="5598">MNANIGLAVSVSDDLVIEEFGRHAVSSQAPYGTWGSGVTQTPASSSAETARRFA</sequence>
<organism evidence="2">
    <name type="scientific">Streptomyces sp. NBC_00003</name>
    <dbReference type="NCBI Taxonomy" id="2903608"/>
    <lineage>
        <taxon>Bacteria</taxon>
        <taxon>Bacillati</taxon>
        <taxon>Actinomycetota</taxon>
        <taxon>Actinomycetes</taxon>
        <taxon>Kitasatosporales</taxon>
        <taxon>Streptomycetaceae</taxon>
        <taxon>Streptomyces</taxon>
    </lineage>
</organism>
<protein>
    <submittedName>
        <fullName evidence="2">Uncharacterized protein</fullName>
    </submittedName>
</protein>
<evidence type="ECO:0000256" key="1">
    <source>
        <dbReference type="SAM" id="MobiDB-lite"/>
    </source>
</evidence>
<gene>
    <name evidence="2" type="ORF">OG549_27510</name>
</gene>
<dbReference type="EMBL" id="CP108318">
    <property type="protein sequence ID" value="WTW64085.1"/>
    <property type="molecule type" value="Genomic_DNA"/>
</dbReference>
<reference evidence="2" key="1">
    <citation type="submission" date="2022-10" db="EMBL/GenBank/DDBJ databases">
        <title>The complete genomes of actinobacterial strains from the NBC collection.</title>
        <authorList>
            <person name="Joergensen T.S."/>
            <person name="Alvarez Arevalo M."/>
            <person name="Sterndorff E.B."/>
            <person name="Faurdal D."/>
            <person name="Vuksanovic O."/>
            <person name="Mourched A.-S."/>
            <person name="Charusanti P."/>
            <person name="Shaw S."/>
            <person name="Blin K."/>
            <person name="Weber T."/>
        </authorList>
    </citation>
    <scope>NUCLEOTIDE SEQUENCE</scope>
    <source>
        <strain evidence="2">NBC_00003</strain>
    </source>
</reference>
<feature type="region of interest" description="Disordered" evidence="1">
    <location>
        <begin position="28"/>
        <end position="54"/>
    </location>
</feature>
<name>A0AAU2V9R4_9ACTN</name>